<feature type="compositionally biased region" description="Basic and acidic residues" evidence="2">
    <location>
        <begin position="30"/>
        <end position="39"/>
    </location>
</feature>
<dbReference type="EMBL" id="MU151123">
    <property type="protein sequence ID" value="KAF9449684.1"/>
    <property type="molecule type" value="Genomic_DNA"/>
</dbReference>
<name>A0A9P5XG12_9AGAR</name>
<sequence>MDPLTIFIAILVGWVLHEFTTSLFRSSTQRLDDSRKRQAEVATTLPTPPTPPRNPDSGGTQGFFNNSHHFILNQPVIKCANESKQTVLPWLARFTMHGAEFDSSTRDPPPRCHPGTRIAILEVIHHWIDNAQPIHRLMWLNGPAGVGKSAIVQTLAEELSVASRLGATLFFSRPHGCNNPIMVFPTIAYQLAVRIPTYHEYLHQRMTDDPKILEKGMEHQFGILIFEPFINAVLPKDSGSWVIFLDGLDECGDEEAQSLIIKLISHFSVHNPNSPLIWLIASRPEAHLNLTFHSDRVVGSFSALNVPANSDVACRDVERFLRAKFKEIHYNYRDLVPVGTPWPAERAITSISESVQGYFVLASILVRFIEDPHICDPISQLAITLSIIEDPEADPLSFLYMFYTRILENVPKSMLPVLQLLLGWTLAAPILDVDEDVDEYPLVLNATVFNLQQHTVYAALRKLHSVINVPPLEESGRRDIRFYHSSFADYLCDASQSGEYAINFEAVDTRVFWSYFAMLKGKVGDPHCEFFKFFAR</sequence>
<evidence type="ECO:0000256" key="2">
    <source>
        <dbReference type="SAM" id="MobiDB-lite"/>
    </source>
</evidence>
<protein>
    <recommendedName>
        <fullName evidence="3">NACHT domain-containing protein</fullName>
    </recommendedName>
</protein>
<dbReference type="PANTHER" id="PTHR10039:SF17">
    <property type="entry name" value="FUNGAL STAND N-TERMINAL GOODBYE DOMAIN-CONTAINING PROTEIN-RELATED"/>
    <property type="match status" value="1"/>
</dbReference>
<feature type="region of interest" description="Disordered" evidence="2">
    <location>
        <begin position="27"/>
        <end position="60"/>
    </location>
</feature>
<evidence type="ECO:0000313" key="5">
    <source>
        <dbReference type="Proteomes" id="UP000807342"/>
    </source>
</evidence>
<organism evidence="4 5">
    <name type="scientific">Macrolepiota fuliginosa MF-IS2</name>
    <dbReference type="NCBI Taxonomy" id="1400762"/>
    <lineage>
        <taxon>Eukaryota</taxon>
        <taxon>Fungi</taxon>
        <taxon>Dikarya</taxon>
        <taxon>Basidiomycota</taxon>
        <taxon>Agaricomycotina</taxon>
        <taxon>Agaricomycetes</taxon>
        <taxon>Agaricomycetidae</taxon>
        <taxon>Agaricales</taxon>
        <taxon>Agaricineae</taxon>
        <taxon>Agaricaceae</taxon>
        <taxon>Macrolepiota</taxon>
    </lineage>
</organism>
<dbReference type="Proteomes" id="UP000807342">
    <property type="component" value="Unassembled WGS sequence"/>
</dbReference>
<feature type="domain" description="NACHT" evidence="3">
    <location>
        <begin position="136"/>
        <end position="289"/>
    </location>
</feature>
<dbReference type="InterPro" id="IPR027417">
    <property type="entry name" value="P-loop_NTPase"/>
</dbReference>
<evidence type="ECO:0000259" key="3">
    <source>
        <dbReference type="PROSITE" id="PS50837"/>
    </source>
</evidence>
<reference evidence="4" key="1">
    <citation type="submission" date="2020-11" db="EMBL/GenBank/DDBJ databases">
        <authorList>
            <consortium name="DOE Joint Genome Institute"/>
            <person name="Ahrendt S."/>
            <person name="Riley R."/>
            <person name="Andreopoulos W."/>
            <person name="Labutti K."/>
            <person name="Pangilinan J."/>
            <person name="Ruiz-Duenas F.J."/>
            <person name="Barrasa J.M."/>
            <person name="Sanchez-Garcia M."/>
            <person name="Camarero S."/>
            <person name="Miyauchi S."/>
            <person name="Serrano A."/>
            <person name="Linde D."/>
            <person name="Babiker R."/>
            <person name="Drula E."/>
            <person name="Ayuso-Fernandez I."/>
            <person name="Pacheco R."/>
            <person name="Padilla G."/>
            <person name="Ferreira P."/>
            <person name="Barriuso J."/>
            <person name="Kellner H."/>
            <person name="Castanera R."/>
            <person name="Alfaro M."/>
            <person name="Ramirez L."/>
            <person name="Pisabarro A.G."/>
            <person name="Kuo A."/>
            <person name="Tritt A."/>
            <person name="Lipzen A."/>
            <person name="He G."/>
            <person name="Yan M."/>
            <person name="Ng V."/>
            <person name="Cullen D."/>
            <person name="Martin F."/>
            <person name="Rosso M.-N."/>
            <person name="Henrissat B."/>
            <person name="Hibbett D."/>
            <person name="Martinez A.T."/>
            <person name="Grigoriev I.V."/>
        </authorList>
    </citation>
    <scope>NUCLEOTIDE SEQUENCE</scope>
    <source>
        <strain evidence="4">MF-IS2</strain>
    </source>
</reference>
<dbReference type="OrthoDB" id="3052096at2759"/>
<keyword evidence="5" id="KW-1185">Reference proteome</keyword>
<evidence type="ECO:0000256" key="1">
    <source>
        <dbReference type="ARBA" id="ARBA00022737"/>
    </source>
</evidence>
<evidence type="ECO:0000313" key="4">
    <source>
        <dbReference type="EMBL" id="KAF9449684.1"/>
    </source>
</evidence>
<keyword evidence="1" id="KW-0677">Repeat</keyword>
<gene>
    <name evidence="4" type="ORF">P691DRAFT_539278</name>
</gene>
<dbReference type="Gene3D" id="3.40.50.300">
    <property type="entry name" value="P-loop containing nucleotide triphosphate hydrolases"/>
    <property type="match status" value="1"/>
</dbReference>
<comment type="caution">
    <text evidence="4">The sequence shown here is derived from an EMBL/GenBank/DDBJ whole genome shotgun (WGS) entry which is preliminary data.</text>
</comment>
<accession>A0A9P5XG12</accession>
<dbReference type="SUPFAM" id="SSF52540">
    <property type="entry name" value="P-loop containing nucleoside triphosphate hydrolases"/>
    <property type="match status" value="1"/>
</dbReference>
<dbReference type="InterPro" id="IPR056884">
    <property type="entry name" value="NPHP3-like_N"/>
</dbReference>
<dbReference type="AlphaFoldDB" id="A0A9P5XG12"/>
<proteinExistence type="predicted"/>
<dbReference type="Pfam" id="PF24883">
    <property type="entry name" value="NPHP3_N"/>
    <property type="match status" value="1"/>
</dbReference>
<dbReference type="InterPro" id="IPR007111">
    <property type="entry name" value="NACHT_NTPase"/>
</dbReference>
<dbReference type="PROSITE" id="PS50837">
    <property type="entry name" value="NACHT"/>
    <property type="match status" value="1"/>
</dbReference>
<dbReference type="PANTHER" id="PTHR10039">
    <property type="entry name" value="AMELOGENIN"/>
    <property type="match status" value="1"/>
</dbReference>